<gene>
    <name evidence="1" type="ORF">METZ01_LOCUS486799</name>
</gene>
<feature type="non-terminal residue" evidence="1">
    <location>
        <position position="122"/>
    </location>
</feature>
<evidence type="ECO:0000313" key="1">
    <source>
        <dbReference type="EMBL" id="SVE33945.1"/>
    </source>
</evidence>
<dbReference type="InterPro" id="IPR008972">
    <property type="entry name" value="Cupredoxin"/>
</dbReference>
<dbReference type="Gene3D" id="2.60.40.420">
    <property type="entry name" value="Cupredoxins - blue copper proteins"/>
    <property type="match status" value="1"/>
</dbReference>
<dbReference type="EMBL" id="UINC01210474">
    <property type="protein sequence ID" value="SVE33945.1"/>
    <property type="molecule type" value="Genomic_DNA"/>
</dbReference>
<reference evidence="1" key="1">
    <citation type="submission" date="2018-05" db="EMBL/GenBank/DDBJ databases">
        <authorList>
            <person name="Lanie J.A."/>
            <person name="Ng W.-L."/>
            <person name="Kazmierczak K.M."/>
            <person name="Andrzejewski T.M."/>
            <person name="Davidsen T.M."/>
            <person name="Wayne K.J."/>
            <person name="Tettelin H."/>
            <person name="Glass J.I."/>
            <person name="Rusch D."/>
            <person name="Podicherti R."/>
            <person name="Tsui H.-C.T."/>
            <person name="Winkler M.E."/>
        </authorList>
    </citation>
    <scope>NUCLEOTIDE SEQUENCE</scope>
</reference>
<name>A0A383CQ53_9ZZZZ</name>
<dbReference type="AlphaFoldDB" id="A0A383CQ53"/>
<dbReference type="SUPFAM" id="SSF49503">
    <property type="entry name" value="Cupredoxins"/>
    <property type="match status" value="1"/>
</dbReference>
<accession>A0A383CQ53</accession>
<sequence>MLISSFLISSIFSINDTNIESFINNKINTLKVKLNDNNSNRDATVEAGSFYFSPQDLVIEVGEMVNWINVGGMHNVDGTTNAITGEPWNNPEDFYLDIVNVANGADPVDMGSITFNVPGLYN</sequence>
<protein>
    <submittedName>
        <fullName evidence="1">Uncharacterized protein</fullName>
    </submittedName>
</protein>
<organism evidence="1">
    <name type="scientific">marine metagenome</name>
    <dbReference type="NCBI Taxonomy" id="408172"/>
    <lineage>
        <taxon>unclassified sequences</taxon>
        <taxon>metagenomes</taxon>
        <taxon>ecological metagenomes</taxon>
    </lineage>
</organism>
<proteinExistence type="predicted"/>